<keyword evidence="2" id="KW-1133">Transmembrane helix</keyword>
<dbReference type="EMBL" id="JAVHUY010000071">
    <property type="protein sequence ID" value="MDQ7911137.1"/>
    <property type="molecule type" value="Genomic_DNA"/>
</dbReference>
<comment type="caution">
    <text evidence="4">The sequence shown here is derived from an EMBL/GenBank/DDBJ whole genome shotgun (WGS) entry which is preliminary data.</text>
</comment>
<feature type="chain" id="PRO_5046787195" description="PBP domain-containing protein" evidence="3">
    <location>
        <begin position="26"/>
        <end position="877"/>
    </location>
</feature>
<feature type="compositionally biased region" description="Gly residues" evidence="1">
    <location>
        <begin position="782"/>
        <end position="799"/>
    </location>
</feature>
<proteinExistence type="predicted"/>
<feature type="signal peptide" evidence="3">
    <location>
        <begin position="1"/>
        <end position="25"/>
    </location>
</feature>
<protein>
    <recommendedName>
        <fullName evidence="6">PBP domain-containing protein</fullName>
    </recommendedName>
</protein>
<dbReference type="Gene3D" id="3.40.190.10">
    <property type="entry name" value="Periplasmic binding protein-like II"/>
    <property type="match status" value="1"/>
</dbReference>
<organism evidence="4 5">
    <name type="scientific">Phytohabitans maris</name>
    <dbReference type="NCBI Taxonomy" id="3071409"/>
    <lineage>
        <taxon>Bacteria</taxon>
        <taxon>Bacillati</taxon>
        <taxon>Actinomycetota</taxon>
        <taxon>Actinomycetes</taxon>
        <taxon>Micromonosporales</taxon>
        <taxon>Micromonosporaceae</taxon>
    </lineage>
</organism>
<gene>
    <name evidence="4" type="ORF">RB614_42275</name>
</gene>
<sequence>MTRRGSIRRRVAAGVAALVAATALAVVDPLGPDRQAEAAIDPISGFGGTDSAVTVKWSDGITRSDNQTIATPRQKSGADAFYEDLRARYKDLTVTVSQTEGLTHQGVQVAWTGGAPTDVSFLSGNYLQIMQCYGDAPTGPDPEGCQWGGFGVSSLPEGPGGNKLQDERRGTKCPGFGNGCDPAEPTGPDHDNPSDASQYYVPFIPVDTGEKIYLDDISEGGDPTKPTLGTYFQSQSTNEVPVAATSTDGTGQVSFEVQTGREATGLGCGDRDTEGGGAPRGCWLVIVPRGQLSPDASSQNRQGVSESPLSASNWAQRLQVHLDFLPTSNICPQDTVQRPVIGTELVANMMTSWQPALCQNGGAVYSFTHTADATNAVQLASNLPGSAGLAFTTKPIAFADQGPPLVYAPVAVTGITFAFRIDVRKGSETQQVQRIGVGPELVAKALTQSYRGDLPGGASSGNDFVQPEWMKAVRLTIVDDPRWKALNPEVATLSNAVITLAPMTTADQSAVNQAVWGWIQSEPGTRSWLGGTADAGGMVVNPNYQALKLGDPPPGSSYPRADPTCTHITSGNPAPPADACFTSVDYVPYALNLEDAAVHVQRGNTHGTAGWDPNGLSPEGNAGWWAKPAPRALGQRFSWAITAASVSARYGLPTANLCSSDGAGCVAPSAASLTAAVAAAKADSAGLLRVDPAAPGAGGYPLTQIVYAAVRTNQDPAALRDTAALLDYAAGAGQTSGVEVGQLPPGYLPLPADLRAKTRATAQTLREIAAAGPSPSPSPSGGQTGGGDSDANGGAGVPNGGASPVPASPSAVPSGGTVSQPPAGLAAGSTPDDALGIIRWVLVAALVAGAGGSLGGVLLRHLPPALNRLLRRTRRAN</sequence>
<dbReference type="Proteomes" id="UP001230908">
    <property type="component" value="Unassembled WGS sequence"/>
</dbReference>
<dbReference type="RefSeq" id="WP_308718361.1">
    <property type="nucleotide sequence ID" value="NZ_JAVHUY010000071.1"/>
</dbReference>
<name>A0ABU0ZYV3_9ACTN</name>
<evidence type="ECO:0000256" key="1">
    <source>
        <dbReference type="SAM" id="MobiDB-lite"/>
    </source>
</evidence>
<evidence type="ECO:0008006" key="6">
    <source>
        <dbReference type="Google" id="ProtNLM"/>
    </source>
</evidence>
<dbReference type="SUPFAM" id="SSF53850">
    <property type="entry name" value="Periplasmic binding protein-like II"/>
    <property type="match status" value="1"/>
</dbReference>
<evidence type="ECO:0000313" key="4">
    <source>
        <dbReference type="EMBL" id="MDQ7911137.1"/>
    </source>
</evidence>
<dbReference type="InterPro" id="IPR006311">
    <property type="entry name" value="TAT_signal"/>
</dbReference>
<feature type="region of interest" description="Disordered" evidence="1">
    <location>
        <begin position="768"/>
        <end position="828"/>
    </location>
</feature>
<keyword evidence="5" id="KW-1185">Reference proteome</keyword>
<dbReference type="PROSITE" id="PS51318">
    <property type="entry name" value="TAT"/>
    <property type="match status" value="1"/>
</dbReference>
<keyword evidence="2" id="KW-0472">Membrane</keyword>
<accession>A0ABU0ZYV3</accession>
<reference evidence="4 5" key="1">
    <citation type="submission" date="2023-08" db="EMBL/GenBank/DDBJ databases">
        <title>Phytohabitans sansha sp. nov., isolated from marine sediment.</title>
        <authorList>
            <person name="Zhao Y."/>
            <person name="Yi K."/>
        </authorList>
    </citation>
    <scope>NUCLEOTIDE SEQUENCE [LARGE SCALE GENOMIC DNA]</scope>
    <source>
        <strain evidence="4 5">ZYX-F-186</strain>
    </source>
</reference>
<feature type="compositionally biased region" description="Low complexity" evidence="1">
    <location>
        <begin position="800"/>
        <end position="816"/>
    </location>
</feature>
<keyword evidence="3" id="KW-0732">Signal</keyword>
<evidence type="ECO:0000256" key="2">
    <source>
        <dbReference type="SAM" id="Phobius"/>
    </source>
</evidence>
<evidence type="ECO:0000313" key="5">
    <source>
        <dbReference type="Proteomes" id="UP001230908"/>
    </source>
</evidence>
<feature type="transmembrane region" description="Helical" evidence="2">
    <location>
        <begin position="837"/>
        <end position="859"/>
    </location>
</feature>
<evidence type="ECO:0000256" key="3">
    <source>
        <dbReference type="SAM" id="SignalP"/>
    </source>
</evidence>
<keyword evidence="2" id="KW-0812">Transmembrane</keyword>